<evidence type="ECO:0000313" key="2">
    <source>
        <dbReference type="EMBL" id="GMI43373.1"/>
    </source>
</evidence>
<dbReference type="AlphaFoldDB" id="A0A9W7GDW4"/>
<keyword evidence="3" id="KW-1185">Reference proteome</keyword>
<name>A0A9W7GDW4_9STRA</name>
<reference evidence="3" key="1">
    <citation type="journal article" date="2023" name="Commun. Biol.">
        <title>Genome analysis of Parmales, the sister group of diatoms, reveals the evolutionary specialization of diatoms from phago-mixotrophs to photoautotrophs.</title>
        <authorList>
            <person name="Ban H."/>
            <person name="Sato S."/>
            <person name="Yoshikawa S."/>
            <person name="Yamada K."/>
            <person name="Nakamura Y."/>
            <person name="Ichinomiya M."/>
            <person name="Sato N."/>
            <person name="Blanc-Mathieu R."/>
            <person name="Endo H."/>
            <person name="Kuwata A."/>
            <person name="Ogata H."/>
        </authorList>
    </citation>
    <scope>NUCLEOTIDE SEQUENCE [LARGE SCALE GENOMIC DNA]</scope>
</reference>
<dbReference type="EMBL" id="BRYA01000192">
    <property type="protein sequence ID" value="GMI43373.1"/>
    <property type="molecule type" value="Genomic_DNA"/>
</dbReference>
<organism evidence="2 3">
    <name type="scientific">Triparma columacea</name>
    <dbReference type="NCBI Taxonomy" id="722753"/>
    <lineage>
        <taxon>Eukaryota</taxon>
        <taxon>Sar</taxon>
        <taxon>Stramenopiles</taxon>
        <taxon>Ochrophyta</taxon>
        <taxon>Bolidophyceae</taxon>
        <taxon>Parmales</taxon>
        <taxon>Triparmaceae</taxon>
        <taxon>Triparma</taxon>
    </lineage>
</organism>
<sequence>MSSHVASGYIILLTADKDMALPALLDGNVIDAAYGLSSHAISASTATRKLITYAKNYIKKLTPDMQMKSVSCYEQLFTIVIKYHEAMDDAGLVRCCKEGEIRRVALVEMRREFSAIDSNPSIPPPPSFDAEDEEKDGVEE</sequence>
<evidence type="ECO:0000313" key="3">
    <source>
        <dbReference type="Proteomes" id="UP001165065"/>
    </source>
</evidence>
<feature type="compositionally biased region" description="Acidic residues" evidence="1">
    <location>
        <begin position="129"/>
        <end position="140"/>
    </location>
</feature>
<feature type="region of interest" description="Disordered" evidence="1">
    <location>
        <begin position="116"/>
        <end position="140"/>
    </location>
</feature>
<proteinExistence type="predicted"/>
<gene>
    <name evidence="2" type="ORF">TrCOL_g9671</name>
</gene>
<protein>
    <submittedName>
        <fullName evidence="2">Uncharacterized protein</fullName>
    </submittedName>
</protein>
<dbReference type="OrthoDB" id="197948at2759"/>
<accession>A0A9W7GDW4</accession>
<comment type="caution">
    <text evidence="2">The sequence shown here is derived from an EMBL/GenBank/DDBJ whole genome shotgun (WGS) entry which is preliminary data.</text>
</comment>
<dbReference type="Proteomes" id="UP001165065">
    <property type="component" value="Unassembled WGS sequence"/>
</dbReference>
<evidence type="ECO:0000256" key="1">
    <source>
        <dbReference type="SAM" id="MobiDB-lite"/>
    </source>
</evidence>